<evidence type="ECO:0000256" key="1">
    <source>
        <dbReference type="SAM" id="MobiDB-lite"/>
    </source>
</evidence>
<proteinExistence type="predicted"/>
<feature type="region of interest" description="Disordered" evidence="1">
    <location>
        <begin position="305"/>
        <end position="332"/>
    </location>
</feature>
<gene>
    <name evidence="2" type="ORF">LOD99_1091</name>
</gene>
<dbReference type="InterPro" id="IPR029005">
    <property type="entry name" value="LIM-bd/SEUSS"/>
</dbReference>
<comment type="caution">
    <text evidence="2">The sequence shown here is derived from an EMBL/GenBank/DDBJ whole genome shotgun (WGS) entry which is preliminary data.</text>
</comment>
<organism evidence="2 3">
    <name type="scientific">Oopsacas minuta</name>
    <dbReference type="NCBI Taxonomy" id="111878"/>
    <lineage>
        <taxon>Eukaryota</taxon>
        <taxon>Metazoa</taxon>
        <taxon>Porifera</taxon>
        <taxon>Hexactinellida</taxon>
        <taxon>Hexasterophora</taxon>
        <taxon>Lyssacinosida</taxon>
        <taxon>Leucopsacidae</taxon>
        <taxon>Oopsacas</taxon>
    </lineage>
</organism>
<evidence type="ECO:0000313" key="3">
    <source>
        <dbReference type="Proteomes" id="UP001165289"/>
    </source>
</evidence>
<keyword evidence="3" id="KW-1185">Reference proteome</keyword>
<dbReference type="EMBL" id="JAKMXF010000144">
    <property type="protein sequence ID" value="KAI6656291.1"/>
    <property type="molecule type" value="Genomic_DNA"/>
</dbReference>
<sequence>MNHTGVIPLGTQRNLPYPLPMNQHYSTLHRYYPKTQFMPHATQLDTILAPPNYYDISLPQANQIRVHQMAHELPLAEVTEKKTFKMTHCDTKPPQIESTHGDIKSRIERRITELNTQLQYAPRDPSSPWWDEFADNFFHTHSTILVLLPQNGKKDTRQSRFHLEKTPLAAMEFFKNLYEHQVSQVGISLKSNLIVTENTWTDGTRCHAPEAVLFTEHHKPQSVKVTTEGSMSIIFTPQLKIQHLEFDIKSATEFVARKNFHNLNKSGLHEMRANSTCYGIHNETIEFLKMTRVLESMQAMMAQHKSKNSIPQEIETSGTQSTQEEDTPTPRSATKITSNIQARNYSNYKNVKNARKNRKRKLNTDWNMNKRNKSDEKFEIVAQAEVEVVRHNPEVAGRVVYSITRPHHSNQRGMYQIPASSNK</sequence>
<name>A0AAV7K7U4_9METZ</name>
<evidence type="ECO:0000313" key="2">
    <source>
        <dbReference type="EMBL" id="KAI6656291.1"/>
    </source>
</evidence>
<accession>A0AAV7K7U4</accession>
<protein>
    <submittedName>
        <fullName evidence="2">LIM domain-binding protein 2 isoform X2</fullName>
    </submittedName>
</protein>
<feature type="compositionally biased region" description="Polar residues" evidence="1">
    <location>
        <begin position="308"/>
        <end position="322"/>
    </location>
</feature>
<dbReference type="Pfam" id="PF01803">
    <property type="entry name" value="LIM_bind"/>
    <property type="match status" value="1"/>
</dbReference>
<dbReference type="AlphaFoldDB" id="A0AAV7K7U4"/>
<dbReference type="Proteomes" id="UP001165289">
    <property type="component" value="Unassembled WGS sequence"/>
</dbReference>
<reference evidence="2 3" key="1">
    <citation type="journal article" date="2023" name="BMC Biol.">
        <title>The compact genome of the sponge Oopsacas minuta (Hexactinellida) is lacking key metazoan core genes.</title>
        <authorList>
            <person name="Santini S."/>
            <person name="Schenkelaars Q."/>
            <person name="Jourda C."/>
            <person name="Duchesne M."/>
            <person name="Belahbib H."/>
            <person name="Rocher C."/>
            <person name="Selva M."/>
            <person name="Riesgo A."/>
            <person name="Vervoort M."/>
            <person name="Leys S.P."/>
            <person name="Kodjabachian L."/>
            <person name="Le Bivic A."/>
            <person name="Borchiellini C."/>
            <person name="Claverie J.M."/>
            <person name="Renard E."/>
        </authorList>
    </citation>
    <scope>NUCLEOTIDE SEQUENCE [LARGE SCALE GENOMIC DNA]</scope>
    <source>
        <strain evidence="2">SPO-2</strain>
    </source>
</reference>